<name>A0ABV9EMY5_9ACTN</name>
<reference evidence="4" key="1">
    <citation type="journal article" date="2019" name="Int. J. Syst. Evol. Microbiol.">
        <title>The Global Catalogue of Microorganisms (GCM) 10K type strain sequencing project: providing services to taxonomists for standard genome sequencing and annotation.</title>
        <authorList>
            <consortium name="The Broad Institute Genomics Platform"/>
            <consortium name="The Broad Institute Genome Sequencing Center for Infectious Disease"/>
            <person name="Wu L."/>
            <person name="Ma J."/>
        </authorList>
    </citation>
    <scope>NUCLEOTIDE SEQUENCE [LARGE SCALE GENOMIC DNA]</scope>
    <source>
        <strain evidence="4">CCUG 49560</strain>
    </source>
</reference>
<dbReference type="PANTHER" id="PTHR23026">
    <property type="entry name" value="NADPH NITROREDUCTASE"/>
    <property type="match status" value="1"/>
</dbReference>
<dbReference type="InterPro" id="IPR050627">
    <property type="entry name" value="Nitroreductase/BluB"/>
</dbReference>
<proteinExistence type="predicted"/>
<dbReference type="RefSeq" id="WP_262843514.1">
    <property type="nucleotide sequence ID" value="NZ_JANZYP010000019.1"/>
</dbReference>
<dbReference type="EMBL" id="JBHSFN010000028">
    <property type="protein sequence ID" value="MFC4590985.1"/>
    <property type="molecule type" value="Genomic_DNA"/>
</dbReference>
<dbReference type="InterPro" id="IPR000415">
    <property type="entry name" value="Nitroreductase-like"/>
</dbReference>
<evidence type="ECO:0000313" key="4">
    <source>
        <dbReference type="Proteomes" id="UP001595891"/>
    </source>
</evidence>
<evidence type="ECO:0000259" key="2">
    <source>
        <dbReference type="Pfam" id="PF00881"/>
    </source>
</evidence>
<dbReference type="Gene3D" id="3.40.109.10">
    <property type="entry name" value="NADH Oxidase"/>
    <property type="match status" value="1"/>
</dbReference>
<evidence type="ECO:0000313" key="3">
    <source>
        <dbReference type="EMBL" id="MFC4590985.1"/>
    </source>
</evidence>
<feature type="region of interest" description="Disordered" evidence="1">
    <location>
        <begin position="192"/>
        <end position="215"/>
    </location>
</feature>
<sequence>MSMRKSEVALAMNGAVEAAVWAPSVHNTQPWSFALSGEEISLRGDPDRRLRLADESGRQMTISCGAALFNLRTALGELGFEPVVRTLPDPARPLLLATVRPGAVARADEHRHALYEEIMRRRTHRAGFSGTPVPGELVQELTAQAAMEGARLTPVRSEAAVRVLAALTNAAQDVQAEDRGLSLELIRWSGPPGSARRDGVPAHGYPSEPRRTHPQHFAQRGYGWSRWSGSEDDQRMSTSTGLVAVLTTPADRPEDWLAAGQALQHVLLHASAHGVQAAFHTQALEMCELREFLRGHLLSGEHPQMIMRLGMALTETSSVRRPASEVVDRD</sequence>
<dbReference type="Proteomes" id="UP001595891">
    <property type="component" value="Unassembled WGS sequence"/>
</dbReference>
<dbReference type="PANTHER" id="PTHR23026:SF123">
    <property type="entry name" value="NAD(P)H NITROREDUCTASE RV3131-RELATED"/>
    <property type="match status" value="1"/>
</dbReference>
<comment type="caution">
    <text evidence="3">The sequence shown here is derived from an EMBL/GenBank/DDBJ whole genome shotgun (WGS) entry which is preliminary data.</text>
</comment>
<evidence type="ECO:0000256" key="1">
    <source>
        <dbReference type="SAM" id="MobiDB-lite"/>
    </source>
</evidence>
<protein>
    <submittedName>
        <fullName evidence="3">Acg family FMN-binding oxidoreductase</fullName>
    </submittedName>
</protein>
<dbReference type="SUPFAM" id="SSF55469">
    <property type="entry name" value="FMN-dependent nitroreductase-like"/>
    <property type="match status" value="2"/>
</dbReference>
<organism evidence="3 4">
    <name type="scientific">Sphaerisporangium corydalis</name>
    <dbReference type="NCBI Taxonomy" id="1441875"/>
    <lineage>
        <taxon>Bacteria</taxon>
        <taxon>Bacillati</taxon>
        <taxon>Actinomycetota</taxon>
        <taxon>Actinomycetes</taxon>
        <taxon>Streptosporangiales</taxon>
        <taxon>Streptosporangiaceae</taxon>
        <taxon>Sphaerisporangium</taxon>
    </lineage>
</organism>
<feature type="domain" description="Nitroreductase" evidence="2">
    <location>
        <begin position="118"/>
        <end position="310"/>
    </location>
</feature>
<dbReference type="Pfam" id="PF00881">
    <property type="entry name" value="Nitroreductase"/>
    <property type="match status" value="1"/>
</dbReference>
<dbReference type="NCBIfam" id="NF047509">
    <property type="entry name" value="Rv3131_FMN_oxido"/>
    <property type="match status" value="1"/>
</dbReference>
<accession>A0ABV9EMY5</accession>
<dbReference type="InterPro" id="IPR029479">
    <property type="entry name" value="Nitroreductase"/>
</dbReference>
<keyword evidence="4" id="KW-1185">Reference proteome</keyword>
<gene>
    <name evidence="3" type="ORF">ACFO8L_33160</name>
</gene>